<reference evidence="3" key="2">
    <citation type="submission" date="2020-02" db="EMBL/GenBank/DDBJ databases">
        <authorList>
            <person name="Studholme D.J."/>
        </authorList>
    </citation>
    <scope>NUCLEOTIDE SEQUENCE</scope>
    <source>
        <strain evidence="3">00238/432</strain>
    </source>
</reference>
<dbReference type="InterPro" id="IPR029058">
    <property type="entry name" value="AB_hydrolase_fold"/>
</dbReference>
<dbReference type="PANTHER" id="PTHR11247">
    <property type="entry name" value="PALMITOYL-PROTEIN THIOESTERASE/DOLICHYLDIPHOSPHATASE 1"/>
    <property type="match status" value="1"/>
</dbReference>
<name>A0A8J4W8I5_9STRA</name>
<keyword evidence="1" id="KW-0378">Hydrolase</keyword>
<proteinExistence type="predicted"/>
<reference evidence="3" key="1">
    <citation type="journal article" date="2015" name="Genom Data">
        <title>Draft genome sequences of Phytophthora kernoviae and Phytophthora ramorum lineage EU2 from Scotland.</title>
        <authorList>
            <person name="Sambles C."/>
            <person name="Schlenzig A."/>
            <person name="O'Neill P."/>
            <person name="Grant M."/>
            <person name="Studholme D.J."/>
        </authorList>
    </citation>
    <scope>NUCLEOTIDE SEQUENCE</scope>
    <source>
        <strain evidence="3">00238/432</strain>
    </source>
</reference>
<dbReference type="EMBL" id="AOFI03000390">
    <property type="protein sequence ID" value="KAF4317439.1"/>
    <property type="molecule type" value="Genomic_DNA"/>
</dbReference>
<comment type="caution">
    <text evidence="3">The sequence shown here is derived from an EMBL/GenBank/DDBJ whole genome shotgun (WGS) entry which is preliminary data.</text>
</comment>
<feature type="signal peptide" evidence="2">
    <location>
        <begin position="1"/>
        <end position="17"/>
    </location>
</feature>
<evidence type="ECO:0000313" key="4">
    <source>
        <dbReference type="Proteomes" id="UP000702964"/>
    </source>
</evidence>
<feature type="chain" id="PRO_5035197583" description="AB hydrolase-1 domain-containing protein" evidence="2">
    <location>
        <begin position="18"/>
        <end position="337"/>
    </location>
</feature>
<keyword evidence="2" id="KW-0732">Signal</keyword>
<sequence length="337" mass="37536">MVALQFLLAALIPFVTTVSPTLWSNEYFKNEPSLPVVKTNFHQDVAMAESEDCTDKKDLPIIFFHGLTGSSADGANIAANITSEGRAFAALSFCEQECSTEGLNLQLSLASAAVRDVVASDDRFKNGYIFMGHSMGSLLARAVIETMDGHKVHTFVSLAGVLNGIFYGPQEADRVPVRLLAQGSGAAAIPPTVFNFSDYSTKEYRGKMQYDWARQLTDPETQATYSWANLARFPVNDVWVDTNKFIPLFNNMNNELSTLEDIEAKFEGLAIVEMHNTVEYKEDTFGLRTLDERGGLFLYTAPNVSHPCWLQDCTFFHTEGTCEFKLVYDEFVYKVIS</sequence>
<evidence type="ECO:0000313" key="3">
    <source>
        <dbReference type="EMBL" id="KAF4317439.1"/>
    </source>
</evidence>
<dbReference type="Gene3D" id="3.40.50.1820">
    <property type="entry name" value="alpha/beta hydrolase"/>
    <property type="match status" value="1"/>
</dbReference>
<evidence type="ECO:0008006" key="5">
    <source>
        <dbReference type="Google" id="ProtNLM"/>
    </source>
</evidence>
<protein>
    <recommendedName>
        <fullName evidence="5">AB hydrolase-1 domain-containing protein</fullName>
    </recommendedName>
</protein>
<dbReference type="Pfam" id="PF02089">
    <property type="entry name" value="Palm_thioest"/>
    <property type="match status" value="1"/>
</dbReference>
<evidence type="ECO:0000256" key="2">
    <source>
        <dbReference type="SAM" id="SignalP"/>
    </source>
</evidence>
<dbReference type="Proteomes" id="UP000702964">
    <property type="component" value="Unassembled WGS sequence"/>
</dbReference>
<dbReference type="GO" id="GO:0016790">
    <property type="term" value="F:thiolester hydrolase activity"/>
    <property type="evidence" value="ECO:0007669"/>
    <property type="project" value="TreeGrafter"/>
</dbReference>
<dbReference type="AlphaFoldDB" id="A0A8J4W8I5"/>
<evidence type="ECO:0000256" key="1">
    <source>
        <dbReference type="ARBA" id="ARBA00022801"/>
    </source>
</evidence>
<dbReference type="PANTHER" id="PTHR11247:SF8">
    <property type="entry name" value="PALMITOYL-PROTEIN THIOESTERASE 1"/>
    <property type="match status" value="1"/>
</dbReference>
<organism evidence="3 4">
    <name type="scientific">Phytophthora kernoviae 00238/432</name>
    <dbReference type="NCBI Taxonomy" id="1284355"/>
    <lineage>
        <taxon>Eukaryota</taxon>
        <taxon>Sar</taxon>
        <taxon>Stramenopiles</taxon>
        <taxon>Oomycota</taxon>
        <taxon>Peronosporomycetes</taxon>
        <taxon>Peronosporales</taxon>
        <taxon>Peronosporaceae</taxon>
        <taxon>Phytophthora</taxon>
    </lineage>
</organism>
<gene>
    <name evidence="3" type="ORF">G195_009223</name>
</gene>
<accession>A0A8J4W8I5</accession>
<dbReference type="GO" id="GO:0005764">
    <property type="term" value="C:lysosome"/>
    <property type="evidence" value="ECO:0007669"/>
    <property type="project" value="TreeGrafter"/>
</dbReference>
<dbReference type="SUPFAM" id="SSF53474">
    <property type="entry name" value="alpha/beta-Hydrolases"/>
    <property type="match status" value="1"/>
</dbReference>